<reference evidence="3 4" key="1">
    <citation type="submission" date="2021-05" db="EMBL/GenBank/DDBJ databases">
        <title>Fusibacter ferrireducens sp. nov., an anaerobic, sulfur- and Fe-reducing bacterium isolated from the mangrove sediment.</title>
        <authorList>
            <person name="Qiu D."/>
        </authorList>
    </citation>
    <scope>NUCLEOTIDE SEQUENCE [LARGE SCALE GENOMIC DNA]</scope>
    <source>
        <strain evidence="3 4">DSM 12116</strain>
    </source>
</reference>
<dbReference type="InterPro" id="IPR036390">
    <property type="entry name" value="WH_DNA-bd_sf"/>
</dbReference>
<dbReference type="Gene3D" id="6.10.140.190">
    <property type="match status" value="1"/>
</dbReference>
<name>A0ABS5PSR1_9FIRM</name>
<dbReference type="Gene3D" id="1.10.10.10">
    <property type="entry name" value="Winged helix-like DNA-binding domain superfamily/Winged helix DNA-binding domain"/>
    <property type="match status" value="1"/>
</dbReference>
<dbReference type="InterPro" id="IPR005149">
    <property type="entry name" value="Tscrpt_reg_PadR_N"/>
</dbReference>
<dbReference type="RefSeq" id="WP_213237776.1">
    <property type="nucleotide sequence ID" value="NZ_JAHBCL010000027.1"/>
</dbReference>
<organism evidence="3 4">
    <name type="scientific">Fusibacter paucivorans</name>
    <dbReference type="NCBI Taxonomy" id="76009"/>
    <lineage>
        <taxon>Bacteria</taxon>
        <taxon>Bacillati</taxon>
        <taxon>Bacillota</taxon>
        <taxon>Clostridia</taxon>
        <taxon>Eubacteriales</taxon>
        <taxon>Eubacteriales Family XII. Incertae Sedis</taxon>
        <taxon>Fusibacter</taxon>
    </lineage>
</organism>
<dbReference type="SUPFAM" id="SSF46785">
    <property type="entry name" value="Winged helix' DNA-binding domain"/>
    <property type="match status" value="1"/>
</dbReference>
<evidence type="ECO:0000313" key="4">
    <source>
        <dbReference type="Proteomes" id="UP000746471"/>
    </source>
</evidence>
<proteinExistence type="predicted"/>
<keyword evidence="4" id="KW-1185">Reference proteome</keyword>
<comment type="caution">
    <text evidence="3">The sequence shown here is derived from an EMBL/GenBank/DDBJ whole genome shotgun (WGS) entry which is preliminary data.</text>
</comment>
<dbReference type="InterPro" id="IPR018309">
    <property type="entry name" value="Tscrpt_reg_PadR_C"/>
</dbReference>
<gene>
    <name evidence="3" type="ORF">KHM83_14625</name>
</gene>
<evidence type="ECO:0000259" key="1">
    <source>
        <dbReference type="Pfam" id="PF03551"/>
    </source>
</evidence>
<dbReference type="PANTHER" id="PTHR43252">
    <property type="entry name" value="TRANSCRIPTIONAL REGULATOR YQJI"/>
    <property type="match status" value="1"/>
</dbReference>
<evidence type="ECO:0000259" key="2">
    <source>
        <dbReference type="Pfam" id="PF10400"/>
    </source>
</evidence>
<feature type="domain" description="Transcription regulator PadR C-terminal" evidence="2">
    <location>
        <begin position="93"/>
        <end position="174"/>
    </location>
</feature>
<dbReference type="InterPro" id="IPR036388">
    <property type="entry name" value="WH-like_DNA-bd_sf"/>
</dbReference>
<dbReference type="Proteomes" id="UP000746471">
    <property type="component" value="Unassembled WGS sequence"/>
</dbReference>
<dbReference type="Pfam" id="PF10400">
    <property type="entry name" value="Vir_act_alpha_C"/>
    <property type="match status" value="1"/>
</dbReference>
<sequence>MKKTTYVILGLLSEAPMTGYQIKQVIDIRFKFFWRESYGQIFPTLKTMVESGDINILDIAPQNNRAQKTYAITPQGTAKLKTWLSMPVETEMVRLELLLKMYFGNLADREAMQSHLAAFQAAHQSDLDQLNAFSDEVTKLLDQDENHPMVLSVIDFGQKVNRAYLAWVEAAQKLFSEGDEADAAK</sequence>
<accession>A0ABS5PSR1</accession>
<dbReference type="Pfam" id="PF03551">
    <property type="entry name" value="PadR"/>
    <property type="match status" value="1"/>
</dbReference>
<dbReference type="PANTHER" id="PTHR43252:SF6">
    <property type="entry name" value="NEGATIVE TRANSCRIPTION REGULATOR PADR"/>
    <property type="match status" value="1"/>
</dbReference>
<evidence type="ECO:0000313" key="3">
    <source>
        <dbReference type="EMBL" id="MBS7527917.1"/>
    </source>
</evidence>
<feature type="domain" description="Transcription regulator PadR N-terminal" evidence="1">
    <location>
        <begin position="8"/>
        <end position="81"/>
    </location>
</feature>
<dbReference type="EMBL" id="JAHBCL010000027">
    <property type="protein sequence ID" value="MBS7527917.1"/>
    <property type="molecule type" value="Genomic_DNA"/>
</dbReference>
<protein>
    <submittedName>
        <fullName evidence="3">PadR family transcriptional regulator</fullName>
    </submittedName>
</protein>